<dbReference type="OrthoDB" id="9814200at2"/>
<gene>
    <name evidence="7" type="ORF">EFK50_05010</name>
</gene>
<dbReference type="InterPro" id="IPR041490">
    <property type="entry name" value="KstR2_TetR_C"/>
</dbReference>
<keyword evidence="8" id="KW-1185">Reference proteome</keyword>
<dbReference type="RefSeq" id="WP_123226424.1">
    <property type="nucleotide sequence ID" value="NZ_RJSE01000003.1"/>
</dbReference>
<dbReference type="InterPro" id="IPR023772">
    <property type="entry name" value="DNA-bd_HTH_TetR-type_CS"/>
</dbReference>
<dbReference type="SUPFAM" id="SSF48498">
    <property type="entry name" value="Tetracyclin repressor-like, C-terminal domain"/>
    <property type="match status" value="1"/>
</dbReference>
<dbReference type="SUPFAM" id="SSF46689">
    <property type="entry name" value="Homeodomain-like"/>
    <property type="match status" value="1"/>
</dbReference>
<sequence>MATPQEPARRPDARRTQAERRAESEQRLLTASVELIVEQGLARTSLADIGRRAGASHALVNHRFGSKDELVDRIIEEATRYYAHAARTRIGARTGLDAVLELCALYLDLVDGPDPIGRVHVVLWSEAVAHSASRRNAQLEWDRQFRDFVSGLIEDGVAEGSIRADVPVADTALTIVGALRGTAMQLLVDGGIDLDSAQSLIRELVLSDLRVRPDAG</sequence>
<feature type="region of interest" description="Disordered" evidence="5">
    <location>
        <begin position="1"/>
        <end position="23"/>
    </location>
</feature>
<feature type="compositionally biased region" description="Basic and acidic residues" evidence="5">
    <location>
        <begin position="7"/>
        <end position="23"/>
    </location>
</feature>
<dbReference type="PROSITE" id="PS50977">
    <property type="entry name" value="HTH_TETR_2"/>
    <property type="match status" value="1"/>
</dbReference>
<dbReference type="EMBL" id="RJSE01000003">
    <property type="protein sequence ID" value="RNL65321.1"/>
    <property type="molecule type" value="Genomic_DNA"/>
</dbReference>
<feature type="DNA-binding region" description="H-T-H motif" evidence="4">
    <location>
        <begin position="45"/>
        <end position="64"/>
    </location>
</feature>
<organism evidence="7 8">
    <name type="scientific">Nocardioides marmoriginsengisoli</name>
    <dbReference type="NCBI Taxonomy" id="661483"/>
    <lineage>
        <taxon>Bacteria</taxon>
        <taxon>Bacillati</taxon>
        <taxon>Actinomycetota</taxon>
        <taxon>Actinomycetes</taxon>
        <taxon>Propionibacteriales</taxon>
        <taxon>Nocardioidaceae</taxon>
        <taxon>Nocardioides</taxon>
    </lineage>
</organism>
<dbReference type="Pfam" id="PF00440">
    <property type="entry name" value="TetR_N"/>
    <property type="match status" value="1"/>
</dbReference>
<dbReference type="AlphaFoldDB" id="A0A3N0CPT7"/>
<evidence type="ECO:0000313" key="7">
    <source>
        <dbReference type="EMBL" id="RNL65321.1"/>
    </source>
</evidence>
<dbReference type="PROSITE" id="PS01081">
    <property type="entry name" value="HTH_TETR_1"/>
    <property type="match status" value="1"/>
</dbReference>
<dbReference type="GO" id="GO:0000976">
    <property type="term" value="F:transcription cis-regulatory region binding"/>
    <property type="evidence" value="ECO:0007669"/>
    <property type="project" value="TreeGrafter"/>
</dbReference>
<dbReference type="GO" id="GO:0003700">
    <property type="term" value="F:DNA-binding transcription factor activity"/>
    <property type="evidence" value="ECO:0007669"/>
    <property type="project" value="TreeGrafter"/>
</dbReference>
<evidence type="ECO:0000313" key="8">
    <source>
        <dbReference type="Proteomes" id="UP000267128"/>
    </source>
</evidence>
<dbReference type="InterPro" id="IPR036271">
    <property type="entry name" value="Tet_transcr_reg_TetR-rel_C_sf"/>
</dbReference>
<evidence type="ECO:0000256" key="2">
    <source>
        <dbReference type="ARBA" id="ARBA00023125"/>
    </source>
</evidence>
<evidence type="ECO:0000259" key="6">
    <source>
        <dbReference type="PROSITE" id="PS50977"/>
    </source>
</evidence>
<name>A0A3N0CPT7_9ACTN</name>
<evidence type="ECO:0000256" key="3">
    <source>
        <dbReference type="ARBA" id="ARBA00023163"/>
    </source>
</evidence>
<comment type="caution">
    <text evidence="7">The sequence shown here is derived from an EMBL/GenBank/DDBJ whole genome shotgun (WGS) entry which is preliminary data.</text>
</comment>
<dbReference type="Proteomes" id="UP000267128">
    <property type="component" value="Unassembled WGS sequence"/>
</dbReference>
<keyword evidence="1" id="KW-0805">Transcription regulation</keyword>
<dbReference type="Pfam" id="PF17932">
    <property type="entry name" value="TetR_C_24"/>
    <property type="match status" value="1"/>
</dbReference>
<evidence type="ECO:0000256" key="4">
    <source>
        <dbReference type="PROSITE-ProRule" id="PRU00335"/>
    </source>
</evidence>
<feature type="domain" description="HTH tetR-type" evidence="6">
    <location>
        <begin position="22"/>
        <end position="82"/>
    </location>
</feature>
<accession>A0A3N0CPT7</accession>
<evidence type="ECO:0000256" key="1">
    <source>
        <dbReference type="ARBA" id="ARBA00023015"/>
    </source>
</evidence>
<proteinExistence type="predicted"/>
<reference evidence="7 8" key="1">
    <citation type="submission" date="2018-11" db="EMBL/GenBank/DDBJ databases">
        <authorList>
            <person name="Li F."/>
        </authorList>
    </citation>
    <scope>NUCLEOTIDE SEQUENCE [LARGE SCALE GENOMIC DNA]</scope>
    <source>
        <strain evidence="7 8">Gsoil 097</strain>
    </source>
</reference>
<dbReference type="PANTHER" id="PTHR30055:SF234">
    <property type="entry name" value="HTH-TYPE TRANSCRIPTIONAL REGULATOR BETI"/>
    <property type="match status" value="1"/>
</dbReference>
<keyword evidence="3" id="KW-0804">Transcription</keyword>
<dbReference type="InterPro" id="IPR001647">
    <property type="entry name" value="HTH_TetR"/>
</dbReference>
<dbReference type="PANTHER" id="PTHR30055">
    <property type="entry name" value="HTH-TYPE TRANSCRIPTIONAL REGULATOR RUTR"/>
    <property type="match status" value="1"/>
</dbReference>
<dbReference type="Gene3D" id="1.10.357.10">
    <property type="entry name" value="Tetracycline Repressor, domain 2"/>
    <property type="match status" value="1"/>
</dbReference>
<dbReference type="PRINTS" id="PR00455">
    <property type="entry name" value="HTHTETR"/>
</dbReference>
<dbReference type="InterPro" id="IPR050109">
    <property type="entry name" value="HTH-type_TetR-like_transc_reg"/>
</dbReference>
<evidence type="ECO:0000256" key="5">
    <source>
        <dbReference type="SAM" id="MobiDB-lite"/>
    </source>
</evidence>
<dbReference type="InterPro" id="IPR009057">
    <property type="entry name" value="Homeodomain-like_sf"/>
</dbReference>
<keyword evidence="2 4" id="KW-0238">DNA-binding</keyword>
<protein>
    <submittedName>
        <fullName evidence="7">TetR/AcrR family transcriptional regulator</fullName>
    </submittedName>
</protein>
<dbReference type="Gene3D" id="1.10.10.60">
    <property type="entry name" value="Homeodomain-like"/>
    <property type="match status" value="1"/>
</dbReference>